<feature type="compositionally biased region" description="Low complexity" evidence="1">
    <location>
        <begin position="87"/>
        <end position="96"/>
    </location>
</feature>
<evidence type="ECO:0000256" key="1">
    <source>
        <dbReference type="SAM" id="MobiDB-lite"/>
    </source>
</evidence>
<name>A0ABQ9UUC4_SAGOE</name>
<gene>
    <name evidence="2" type="ORF">P7K49_022009</name>
</gene>
<evidence type="ECO:0000313" key="3">
    <source>
        <dbReference type="Proteomes" id="UP001266305"/>
    </source>
</evidence>
<feature type="region of interest" description="Disordered" evidence="1">
    <location>
        <begin position="48"/>
        <end position="102"/>
    </location>
</feature>
<reference evidence="2 3" key="1">
    <citation type="submission" date="2023-05" db="EMBL/GenBank/DDBJ databases">
        <title>B98-5 Cell Line De Novo Hybrid Assembly: An Optical Mapping Approach.</title>
        <authorList>
            <person name="Kananen K."/>
            <person name="Auerbach J.A."/>
            <person name="Kautto E."/>
            <person name="Blachly J.S."/>
        </authorList>
    </citation>
    <scope>NUCLEOTIDE SEQUENCE [LARGE SCALE GENOMIC DNA]</scope>
    <source>
        <strain evidence="2">B95-8</strain>
        <tissue evidence="2">Cell line</tissue>
    </source>
</reference>
<proteinExistence type="predicted"/>
<protein>
    <submittedName>
        <fullName evidence="2">Uncharacterized protein</fullName>
    </submittedName>
</protein>
<comment type="caution">
    <text evidence="2">The sequence shown here is derived from an EMBL/GenBank/DDBJ whole genome shotgun (WGS) entry which is preliminary data.</text>
</comment>
<accession>A0ABQ9UUC4</accession>
<dbReference type="EMBL" id="JASSZA010000010">
    <property type="protein sequence ID" value="KAK2100661.1"/>
    <property type="molecule type" value="Genomic_DNA"/>
</dbReference>
<sequence>MEAPVDVTQETKLYHKHWVICPTKGTTDQMARTAWGWEEQELESLGIHGQMEPPEGRNPGPVPSGLRDVEPGVCLAEPWGHQRRSHPLPSSSSFSHTETEQKLPSLNPIWVKEHKKNSICYKAMEQH</sequence>
<keyword evidence="3" id="KW-1185">Reference proteome</keyword>
<evidence type="ECO:0000313" key="2">
    <source>
        <dbReference type="EMBL" id="KAK2100661.1"/>
    </source>
</evidence>
<organism evidence="2 3">
    <name type="scientific">Saguinus oedipus</name>
    <name type="common">Cotton-top tamarin</name>
    <name type="synonym">Oedipomidas oedipus</name>
    <dbReference type="NCBI Taxonomy" id="9490"/>
    <lineage>
        <taxon>Eukaryota</taxon>
        <taxon>Metazoa</taxon>
        <taxon>Chordata</taxon>
        <taxon>Craniata</taxon>
        <taxon>Vertebrata</taxon>
        <taxon>Euteleostomi</taxon>
        <taxon>Mammalia</taxon>
        <taxon>Eutheria</taxon>
        <taxon>Euarchontoglires</taxon>
        <taxon>Primates</taxon>
        <taxon>Haplorrhini</taxon>
        <taxon>Platyrrhini</taxon>
        <taxon>Cebidae</taxon>
        <taxon>Callitrichinae</taxon>
        <taxon>Saguinus</taxon>
    </lineage>
</organism>
<dbReference type="Proteomes" id="UP001266305">
    <property type="component" value="Unassembled WGS sequence"/>
</dbReference>